<evidence type="ECO:0000313" key="2">
    <source>
        <dbReference type="EMBL" id="BCA87580.1"/>
    </source>
</evidence>
<keyword evidence="1" id="KW-0812">Transmembrane</keyword>
<protein>
    <submittedName>
        <fullName evidence="2">Uncharacterized protein</fullName>
    </submittedName>
</protein>
<organism evidence="2 3">
    <name type="scientific">Adlercreutzia hattorii</name>
    <dbReference type="NCBI Taxonomy" id="2707299"/>
    <lineage>
        <taxon>Bacteria</taxon>
        <taxon>Bacillati</taxon>
        <taxon>Actinomycetota</taxon>
        <taxon>Coriobacteriia</taxon>
        <taxon>Eggerthellales</taxon>
        <taxon>Eggerthellaceae</taxon>
        <taxon>Adlercreutzia</taxon>
    </lineage>
</organism>
<dbReference type="KEGG" id="ahat:ADCFC_01990"/>
<name>A0A6F8SIX9_9ACTN</name>
<feature type="transmembrane region" description="Helical" evidence="1">
    <location>
        <begin position="35"/>
        <end position="56"/>
    </location>
</feature>
<keyword evidence="1" id="KW-0472">Membrane</keyword>
<dbReference type="EMBL" id="AP022829">
    <property type="protein sequence ID" value="BCA87580.1"/>
    <property type="molecule type" value="Genomic_DNA"/>
</dbReference>
<evidence type="ECO:0000313" key="3">
    <source>
        <dbReference type="Proteomes" id="UP000501727"/>
    </source>
</evidence>
<accession>A0A6F8SIX9</accession>
<gene>
    <name evidence="2" type="ORF">ADCFC_00790</name>
</gene>
<reference evidence="3" key="1">
    <citation type="journal article" date="2020" name="Microbiol. Resour. Announc.">
        <title>Complete Genome Sequence of Adlercreutzia sp. Strain 8CFCBH1, a Potent Producer of Equol, Isolated from Healthy Japanese Feces.</title>
        <authorList>
            <person name="Ogata Y."/>
            <person name="Sakamoto M."/>
            <person name="Ohkuma M."/>
            <person name="Hattori M."/>
            <person name="Suda W."/>
        </authorList>
    </citation>
    <scope>NUCLEOTIDE SEQUENCE [LARGE SCALE GENOMIC DNA]</scope>
    <source>
        <strain evidence="3">8CFCBH1</strain>
    </source>
</reference>
<sequence length="86" mass="8962">MLCAFLIASGVERSGLARRAALSICASGQVKGFQSLIAAIAVIELLFALIIPSAFARTFVILAVAKEVCKENSVSETDAAVINFAC</sequence>
<reference evidence="3" key="2">
    <citation type="submission" date="2020-03" db="EMBL/GenBank/DDBJ databases">
        <title>Complete Genome Sequence of Adlercreutzia sp. strain 8CFCBH1 Producing Equol, Isolated from Healthy Japanese Feces.</title>
        <authorList>
            <person name="Ogata Y."/>
            <person name="Sakamoto M."/>
            <person name="Ohkuma M."/>
            <person name="Hattori M."/>
            <person name="Suda W."/>
        </authorList>
    </citation>
    <scope>NUCLEOTIDE SEQUENCE [LARGE SCALE GENOMIC DNA]</scope>
    <source>
        <strain evidence="3">8CFCBH1</strain>
    </source>
</reference>
<dbReference type="Proteomes" id="UP000501727">
    <property type="component" value="Chromosome"/>
</dbReference>
<evidence type="ECO:0000256" key="1">
    <source>
        <dbReference type="SAM" id="Phobius"/>
    </source>
</evidence>
<proteinExistence type="predicted"/>
<dbReference type="AlphaFoldDB" id="A0A6F8SIX9"/>
<keyword evidence="3" id="KW-1185">Reference proteome</keyword>
<keyword evidence="1" id="KW-1133">Transmembrane helix</keyword>